<sequence>MDVDQKIKELKDLFAKTGEELSELVRNNEKFVKEEMQKVEETVRRDTEVAIRILITLRLGKLVDYF</sequence>
<proteinExistence type="predicted"/>
<protein>
    <submittedName>
        <fullName evidence="1">Uncharacterized protein</fullName>
    </submittedName>
</protein>
<dbReference type="Proteomes" id="UP001177670">
    <property type="component" value="Unassembled WGS sequence"/>
</dbReference>
<accession>A0AA40G784</accession>
<evidence type="ECO:0000313" key="2">
    <source>
        <dbReference type="Proteomes" id="UP001177670"/>
    </source>
</evidence>
<keyword evidence="2" id="KW-1185">Reference proteome</keyword>
<dbReference type="EMBL" id="JAHYIQ010000005">
    <property type="protein sequence ID" value="KAK1131704.1"/>
    <property type="molecule type" value="Genomic_DNA"/>
</dbReference>
<organism evidence="1 2">
    <name type="scientific">Melipona bicolor</name>
    <dbReference type="NCBI Taxonomy" id="60889"/>
    <lineage>
        <taxon>Eukaryota</taxon>
        <taxon>Metazoa</taxon>
        <taxon>Ecdysozoa</taxon>
        <taxon>Arthropoda</taxon>
        <taxon>Hexapoda</taxon>
        <taxon>Insecta</taxon>
        <taxon>Pterygota</taxon>
        <taxon>Neoptera</taxon>
        <taxon>Endopterygota</taxon>
        <taxon>Hymenoptera</taxon>
        <taxon>Apocrita</taxon>
        <taxon>Aculeata</taxon>
        <taxon>Apoidea</taxon>
        <taxon>Anthophila</taxon>
        <taxon>Apidae</taxon>
        <taxon>Melipona</taxon>
    </lineage>
</organism>
<dbReference type="AlphaFoldDB" id="A0AA40G784"/>
<gene>
    <name evidence="1" type="ORF">K0M31_015864</name>
</gene>
<comment type="caution">
    <text evidence="1">The sequence shown here is derived from an EMBL/GenBank/DDBJ whole genome shotgun (WGS) entry which is preliminary data.</text>
</comment>
<name>A0AA40G784_9HYME</name>
<reference evidence="1" key="1">
    <citation type="submission" date="2021-10" db="EMBL/GenBank/DDBJ databases">
        <title>Melipona bicolor Genome sequencing and assembly.</title>
        <authorList>
            <person name="Araujo N.S."/>
            <person name="Arias M.C."/>
        </authorList>
    </citation>
    <scope>NUCLEOTIDE SEQUENCE</scope>
    <source>
        <strain evidence="1">USP_2M_L1-L4_2017</strain>
        <tissue evidence="1">Whole body</tissue>
    </source>
</reference>
<evidence type="ECO:0000313" key="1">
    <source>
        <dbReference type="EMBL" id="KAK1131704.1"/>
    </source>
</evidence>